<evidence type="ECO:0000256" key="7">
    <source>
        <dbReference type="ARBA" id="ARBA00023027"/>
    </source>
</evidence>
<name>A0A347WNQ6_9LACT</name>
<evidence type="ECO:0000259" key="16">
    <source>
        <dbReference type="Pfam" id="PF07992"/>
    </source>
</evidence>
<dbReference type="OrthoDB" id="9800167at2"/>
<evidence type="ECO:0000256" key="3">
    <source>
        <dbReference type="ARBA" id="ARBA00016961"/>
    </source>
</evidence>
<dbReference type="InterPro" id="IPR036188">
    <property type="entry name" value="FAD/NAD-bd_sf"/>
</dbReference>
<feature type="disulfide bond" description="Redox-active" evidence="13">
    <location>
        <begin position="41"/>
        <end position="46"/>
    </location>
</feature>
<dbReference type="RefSeq" id="WP_118991568.1">
    <property type="nucleotide sequence ID" value="NZ_CP023434.1"/>
</dbReference>
<dbReference type="PROSITE" id="PS00076">
    <property type="entry name" value="PYRIDINE_REDOX_1"/>
    <property type="match status" value="1"/>
</dbReference>
<evidence type="ECO:0000259" key="15">
    <source>
        <dbReference type="Pfam" id="PF02852"/>
    </source>
</evidence>
<dbReference type="GO" id="GO:0004148">
    <property type="term" value="F:dihydrolipoyl dehydrogenase (NADH) activity"/>
    <property type="evidence" value="ECO:0007669"/>
    <property type="project" value="UniProtKB-EC"/>
</dbReference>
<evidence type="ECO:0000256" key="4">
    <source>
        <dbReference type="ARBA" id="ARBA00022630"/>
    </source>
</evidence>
<feature type="binding site" evidence="12">
    <location>
        <position position="256"/>
    </location>
    <ligand>
        <name>NAD(+)</name>
        <dbReference type="ChEBI" id="CHEBI:57540"/>
    </ligand>
</feature>
<keyword evidence="4 14" id="KW-0285">Flavoprotein</keyword>
<dbReference type="PIRSF" id="PIRSF000350">
    <property type="entry name" value="Mercury_reductase_MerA"/>
    <property type="match status" value="1"/>
</dbReference>
<dbReference type="InterPro" id="IPR006258">
    <property type="entry name" value="Lipoamide_DH"/>
</dbReference>
<dbReference type="PANTHER" id="PTHR22912:SF151">
    <property type="entry name" value="DIHYDROLIPOYL DEHYDROGENASE, MITOCHONDRIAL"/>
    <property type="match status" value="1"/>
</dbReference>
<evidence type="ECO:0000256" key="6">
    <source>
        <dbReference type="ARBA" id="ARBA00023002"/>
    </source>
</evidence>
<dbReference type="InterPro" id="IPR023753">
    <property type="entry name" value="FAD/NAD-binding_dom"/>
</dbReference>
<comment type="catalytic activity">
    <reaction evidence="10 14">
        <text>N(6)-[(R)-dihydrolipoyl]-L-lysyl-[protein] + NAD(+) = N(6)-[(R)-lipoyl]-L-lysyl-[protein] + NADH + H(+)</text>
        <dbReference type="Rhea" id="RHEA:15045"/>
        <dbReference type="Rhea" id="RHEA-COMP:10474"/>
        <dbReference type="Rhea" id="RHEA-COMP:10475"/>
        <dbReference type="ChEBI" id="CHEBI:15378"/>
        <dbReference type="ChEBI" id="CHEBI:57540"/>
        <dbReference type="ChEBI" id="CHEBI:57945"/>
        <dbReference type="ChEBI" id="CHEBI:83099"/>
        <dbReference type="ChEBI" id="CHEBI:83100"/>
        <dbReference type="EC" id="1.8.1.4"/>
    </reaction>
</comment>
<dbReference type="FunFam" id="3.30.390.30:FF:000001">
    <property type="entry name" value="Dihydrolipoyl dehydrogenase"/>
    <property type="match status" value="1"/>
</dbReference>
<dbReference type="InterPro" id="IPR016156">
    <property type="entry name" value="FAD/NAD-linked_Rdtase_dimer_sf"/>
</dbReference>
<dbReference type="Gene3D" id="3.50.50.60">
    <property type="entry name" value="FAD/NAD(P)-binding domain"/>
    <property type="match status" value="2"/>
</dbReference>
<evidence type="ECO:0000256" key="8">
    <source>
        <dbReference type="ARBA" id="ARBA00023157"/>
    </source>
</evidence>
<keyword evidence="6 14" id="KW-0560">Oxidoreductase</keyword>
<feature type="binding site" evidence="12">
    <location>
        <position position="294"/>
    </location>
    <ligand>
        <name>FAD</name>
        <dbReference type="ChEBI" id="CHEBI:57692"/>
    </ligand>
</feature>
<dbReference type="EMBL" id="CP023434">
    <property type="protein sequence ID" value="AXY26713.1"/>
    <property type="molecule type" value="Genomic_DNA"/>
</dbReference>
<proteinExistence type="inferred from homology"/>
<evidence type="ECO:0000256" key="10">
    <source>
        <dbReference type="ARBA" id="ARBA00049187"/>
    </source>
</evidence>
<feature type="active site" description="Proton acceptor" evidence="11">
    <location>
        <position position="427"/>
    </location>
</feature>
<keyword evidence="9 14" id="KW-0676">Redox-active center</keyword>
<dbReference type="SUPFAM" id="SSF55424">
    <property type="entry name" value="FAD/NAD-linked reductases, dimerisation (C-terminal) domain"/>
    <property type="match status" value="1"/>
</dbReference>
<evidence type="ECO:0000256" key="14">
    <source>
        <dbReference type="RuleBase" id="RU003692"/>
    </source>
</evidence>
<keyword evidence="8" id="KW-1015">Disulfide bond</keyword>
<evidence type="ECO:0000256" key="2">
    <source>
        <dbReference type="ARBA" id="ARBA00012608"/>
    </source>
</evidence>
<keyword evidence="18" id="KW-1185">Reference proteome</keyword>
<dbReference type="InterPro" id="IPR012999">
    <property type="entry name" value="Pyr_OxRdtase_I_AS"/>
</dbReference>
<dbReference type="NCBIfam" id="TIGR01350">
    <property type="entry name" value="lipoamide_DH"/>
    <property type="match status" value="1"/>
</dbReference>
<dbReference type="InterPro" id="IPR050151">
    <property type="entry name" value="Class-I_Pyr_Nuc-Dis_Oxidored"/>
</dbReference>
<dbReference type="GO" id="GO:0050660">
    <property type="term" value="F:flavin adenine dinucleotide binding"/>
    <property type="evidence" value="ECO:0007669"/>
    <property type="project" value="InterPro"/>
</dbReference>
<evidence type="ECO:0000313" key="17">
    <source>
        <dbReference type="EMBL" id="AXY26713.1"/>
    </source>
</evidence>
<evidence type="ECO:0000313" key="18">
    <source>
        <dbReference type="Proteomes" id="UP000263232"/>
    </source>
</evidence>
<protein>
    <recommendedName>
        <fullName evidence="3 14">Dihydrolipoyl dehydrogenase</fullName>
        <ecNumber evidence="2 14">1.8.1.4</ecNumber>
    </recommendedName>
</protein>
<dbReference type="Proteomes" id="UP000263232">
    <property type="component" value="Chromosome"/>
</dbReference>
<feature type="binding site" evidence="12">
    <location>
        <position position="197"/>
    </location>
    <ligand>
        <name>NAD(+)</name>
        <dbReference type="ChEBI" id="CHEBI:57540"/>
    </ligand>
</feature>
<feature type="domain" description="FAD/NAD(P)-binding" evidence="16">
    <location>
        <begin position="4"/>
        <end position="309"/>
    </location>
</feature>
<sequence>MASYDIVIVGSGPGGYVAAEHAADLGLRTAVIERESIGGTCLNVGCIPSKSYLEHAHWINTSRQANDYGIEVTIGAIDFPKLVSRKDKVVQTLQHGILNMFKQKNIDFIEGEASFNEAKQVIVNGQVIQARHILLATGSHPFVPDMPGIDEVNYQTTDEFFQMNALPECLVIIGGGVIATELAFAMQPLGVDVTLVEVAPDILLTEDDDARKLLKGKLKKMGIHIETNASIQEITQGQVKTTKGTYQFDELLVATGRRPNIEAIQPLNLKMDGRFVKVDEYYQTSEKHIYAIGDLIGGYQLAHTASAEGIRAIQAIAQQRTLPLQAEEVPRCVYTSPEIASFGLSQDDAQASGYDVAVNMLPLSINGRAIASGETDGMIKIISEKVYGQILGAVVVSENATEMIHHLMGVAHSEGTIEEVASMVYAHPTLSELTADVAKGIVGTLNSN</sequence>
<dbReference type="InterPro" id="IPR004099">
    <property type="entry name" value="Pyr_nucl-diS_OxRdtase_dimer"/>
</dbReference>
<dbReference type="SUPFAM" id="SSF51905">
    <property type="entry name" value="FAD/NAD(P)-binding domain"/>
    <property type="match status" value="1"/>
</dbReference>
<evidence type="ECO:0000256" key="13">
    <source>
        <dbReference type="PIRSR" id="PIRSR000350-4"/>
    </source>
</evidence>
<evidence type="ECO:0000256" key="5">
    <source>
        <dbReference type="ARBA" id="ARBA00022827"/>
    </source>
</evidence>
<comment type="miscellaneous">
    <text evidence="14">The active site is a redox-active disulfide bond.</text>
</comment>
<evidence type="ECO:0000256" key="9">
    <source>
        <dbReference type="ARBA" id="ARBA00023284"/>
    </source>
</evidence>
<dbReference type="Pfam" id="PF07992">
    <property type="entry name" value="Pyr_redox_2"/>
    <property type="match status" value="1"/>
</dbReference>
<feature type="domain" description="Pyridine nucleotide-disulphide oxidoreductase dimerisation" evidence="15">
    <location>
        <begin position="329"/>
        <end position="433"/>
    </location>
</feature>
<keyword evidence="12" id="KW-0547">Nucleotide-binding</keyword>
<dbReference type="Gene3D" id="3.30.390.30">
    <property type="match status" value="1"/>
</dbReference>
<evidence type="ECO:0000256" key="12">
    <source>
        <dbReference type="PIRSR" id="PIRSR000350-3"/>
    </source>
</evidence>
<dbReference type="PANTHER" id="PTHR22912">
    <property type="entry name" value="DISULFIDE OXIDOREDUCTASE"/>
    <property type="match status" value="1"/>
</dbReference>
<dbReference type="AlphaFoldDB" id="A0A347WNQ6"/>
<dbReference type="InterPro" id="IPR001100">
    <property type="entry name" value="Pyr_nuc-diS_OxRdtase"/>
</dbReference>
<dbReference type="PRINTS" id="PR00368">
    <property type="entry name" value="FADPNR"/>
</dbReference>
<evidence type="ECO:0000256" key="11">
    <source>
        <dbReference type="PIRSR" id="PIRSR000350-2"/>
    </source>
</evidence>
<comment type="cofactor">
    <cofactor evidence="12 14">
        <name>FAD</name>
        <dbReference type="ChEBI" id="CHEBI:57692"/>
    </cofactor>
    <text evidence="12 14">Binds 1 FAD per subunit.</text>
</comment>
<feature type="binding site" evidence="12">
    <location>
        <begin position="174"/>
        <end position="181"/>
    </location>
    <ligand>
        <name>NAD(+)</name>
        <dbReference type="ChEBI" id="CHEBI:57540"/>
    </ligand>
</feature>
<organism evidence="17 18">
    <name type="scientific">Suicoccus acidiformans</name>
    <dbReference type="NCBI Taxonomy" id="2036206"/>
    <lineage>
        <taxon>Bacteria</taxon>
        <taxon>Bacillati</taxon>
        <taxon>Bacillota</taxon>
        <taxon>Bacilli</taxon>
        <taxon>Lactobacillales</taxon>
        <taxon>Aerococcaceae</taxon>
        <taxon>Suicoccus</taxon>
    </lineage>
</organism>
<dbReference type="PRINTS" id="PR00411">
    <property type="entry name" value="PNDRDTASEI"/>
</dbReference>
<feature type="binding site" evidence="12">
    <location>
        <position position="50"/>
    </location>
    <ligand>
        <name>FAD</name>
        <dbReference type="ChEBI" id="CHEBI:57692"/>
    </ligand>
</feature>
<dbReference type="GO" id="GO:0005737">
    <property type="term" value="C:cytoplasm"/>
    <property type="evidence" value="ECO:0007669"/>
    <property type="project" value="UniProtKB-ARBA"/>
</dbReference>
<accession>A0A347WNQ6</accession>
<dbReference type="KEGG" id="abae:CL176_04925"/>
<reference evidence="17 18" key="1">
    <citation type="submission" date="2017-09" db="EMBL/GenBank/DDBJ databases">
        <title>Complete genome sequence of Oxytococcus suis strain ZY16052.</title>
        <authorList>
            <person name="Li F."/>
        </authorList>
    </citation>
    <scope>NUCLEOTIDE SEQUENCE [LARGE SCALE GENOMIC DNA]</scope>
    <source>
        <strain evidence="17 18">ZY16052</strain>
    </source>
</reference>
<keyword evidence="7 12" id="KW-0520">NAD</keyword>
<feature type="binding site" evidence="12">
    <location>
        <begin position="137"/>
        <end position="139"/>
    </location>
    <ligand>
        <name>FAD</name>
        <dbReference type="ChEBI" id="CHEBI:57692"/>
    </ligand>
</feature>
<dbReference type="GO" id="GO:0006103">
    <property type="term" value="P:2-oxoglutarate metabolic process"/>
    <property type="evidence" value="ECO:0007669"/>
    <property type="project" value="TreeGrafter"/>
</dbReference>
<dbReference type="EC" id="1.8.1.4" evidence="2 14"/>
<evidence type="ECO:0000256" key="1">
    <source>
        <dbReference type="ARBA" id="ARBA00007532"/>
    </source>
</evidence>
<keyword evidence="5 12" id="KW-0274">FAD</keyword>
<comment type="similarity">
    <text evidence="1 14">Belongs to the class-I pyridine nucleotide-disulfide oxidoreductase family.</text>
</comment>
<gene>
    <name evidence="17" type="primary">lpdA</name>
    <name evidence="17" type="ORF">CL176_04925</name>
</gene>
<dbReference type="Pfam" id="PF02852">
    <property type="entry name" value="Pyr_redox_dim"/>
    <property type="match status" value="1"/>
</dbReference>